<dbReference type="InterPro" id="IPR029058">
    <property type="entry name" value="AB_hydrolase_fold"/>
</dbReference>
<dbReference type="STRING" id="29655.A0A0K9NKG8"/>
<comment type="caution">
    <text evidence="2">The sequence shown here is derived from an EMBL/GenBank/DDBJ whole genome shotgun (WGS) entry which is preliminary data.</text>
</comment>
<evidence type="ECO:0000259" key="1">
    <source>
        <dbReference type="Pfam" id="PF07859"/>
    </source>
</evidence>
<dbReference type="EMBL" id="LFYR01002091">
    <property type="protein sequence ID" value="KMZ57269.1"/>
    <property type="molecule type" value="Genomic_DNA"/>
</dbReference>
<proteinExistence type="predicted"/>
<dbReference type="PANTHER" id="PTHR23024">
    <property type="entry name" value="ARYLACETAMIDE DEACETYLASE"/>
    <property type="match status" value="1"/>
</dbReference>
<gene>
    <name evidence="2" type="ORF">ZOSMA_87G00110</name>
</gene>
<dbReference type="OrthoDB" id="408631at2759"/>
<name>A0A0K9NKG8_ZOSMR</name>
<dbReference type="Gene3D" id="3.40.50.1820">
    <property type="entry name" value="alpha/beta hydrolase"/>
    <property type="match status" value="1"/>
</dbReference>
<feature type="domain" description="Alpha/beta hydrolase fold-3" evidence="1">
    <location>
        <begin position="95"/>
        <end position="322"/>
    </location>
</feature>
<dbReference type="PANTHER" id="PTHR23024:SF24">
    <property type="entry name" value="ALPHA_BETA HYDROLASE FOLD-3 DOMAIN-CONTAINING PROTEIN"/>
    <property type="match status" value="1"/>
</dbReference>
<evidence type="ECO:0000313" key="2">
    <source>
        <dbReference type="EMBL" id="KMZ57269.1"/>
    </source>
</evidence>
<reference evidence="3" key="1">
    <citation type="journal article" date="2016" name="Nature">
        <title>The genome of the seagrass Zostera marina reveals angiosperm adaptation to the sea.</title>
        <authorList>
            <person name="Olsen J.L."/>
            <person name="Rouze P."/>
            <person name="Verhelst B."/>
            <person name="Lin Y.-C."/>
            <person name="Bayer T."/>
            <person name="Collen J."/>
            <person name="Dattolo E."/>
            <person name="De Paoli E."/>
            <person name="Dittami S."/>
            <person name="Maumus F."/>
            <person name="Michel G."/>
            <person name="Kersting A."/>
            <person name="Lauritano C."/>
            <person name="Lohaus R."/>
            <person name="Toepel M."/>
            <person name="Tonon T."/>
            <person name="Vanneste K."/>
            <person name="Amirebrahimi M."/>
            <person name="Brakel J."/>
            <person name="Bostroem C."/>
            <person name="Chovatia M."/>
            <person name="Grimwood J."/>
            <person name="Jenkins J.W."/>
            <person name="Jueterbock A."/>
            <person name="Mraz A."/>
            <person name="Stam W.T."/>
            <person name="Tice H."/>
            <person name="Bornberg-Bauer E."/>
            <person name="Green P.J."/>
            <person name="Pearson G.A."/>
            <person name="Procaccini G."/>
            <person name="Duarte C.M."/>
            <person name="Schmutz J."/>
            <person name="Reusch T.B.H."/>
            <person name="Van de Peer Y."/>
        </authorList>
    </citation>
    <scope>NUCLEOTIDE SEQUENCE [LARGE SCALE GENOMIC DNA]</scope>
    <source>
        <strain evidence="3">cv. Finnish</strain>
    </source>
</reference>
<dbReference type="GO" id="GO:0016787">
    <property type="term" value="F:hydrolase activity"/>
    <property type="evidence" value="ECO:0007669"/>
    <property type="project" value="InterPro"/>
</dbReference>
<dbReference type="InterPro" id="IPR050466">
    <property type="entry name" value="Carboxylest/Gibb_receptor"/>
</dbReference>
<accession>A0A0K9NKG8</accession>
<evidence type="ECO:0000313" key="3">
    <source>
        <dbReference type="Proteomes" id="UP000036987"/>
    </source>
</evidence>
<dbReference type="Pfam" id="PF07859">
    <property type="entry name" value="Abhydrolase_3"/>
    <property type="match status" value="1"/>
</dbReference>
<protein>
    <submittedName>
        <fullName evidence="2">Putative Acetyl esterase</fullName>
    </submittedName>
</protein>
<dbReference type="OMA" id="WHRPNAI"/>
<dbReference type="AlphaFoldDB" id="A0A0K9NKG8"/>
<dbReference type="InterPro" id="IPR013094">
    <property type="entry name" value="AB_hydrolase_3"/>
</dbReference>
<sequence length="345" mass="38819">MEKVMSGRKENGKSALPLKTRLSVLIASTITDFTRSSDGTVKRGILRFLDTPMPAVSLKEHLTSFDVTIDPSRNLWARFFLPTPTPALTTPLPVIIFFHGGGFAFLSAASKSYDSVCRHFARKLPAAVVSVNYRLSPEHKFPCQYIDGLDALRFLSSSENTEDPNLRLFLQSIDLNKAFLAGDSAGANIAHHVARDWTSDLKRSVSDIRIRGVVSIQPFFGGEERVDSEIRLKTAALVNSERTDWMWKSFLPVGETRDHEAVNVFGEKGKNVELGAEFPKVLVMIGGLDPLQDWQWKYVQGLRERKKDVKVIEYENAIHAFYLFAELPEAKLVVDEVREFIHSCF</sequence>
<dbReference type="Proteomes" id="UP000036987">
    <property type="component" value="Unassembled WGS sequence"/>
</dbReference>
<keyword evidence="3" id="KW-1185">Reference proteome</keyword>
<dbReference type="SUPFAM" id="SSF53474">
    <property type="entry name" value="alpha/beta-Hydrolases"/>
    <property type="match status" value="1"/>
</dbReference>
<organism evidence="2 3">
    <name type="scientific">Zostera marina</name>
    <name type="common">Eelgrass</name>
    <dbReference type="NCBI Taxonomy" id="29655"/>
    <lineage>
        <taxon>Eukaryota</taxon>
        <taxon>Viridiplantae</taxon>
        <taxon>Streptophyta</taxon>
        <taxon>Embryophyta</taxon>
        <taxon>Tracheophyta</taxon>
        <taxon>Spermatophyta</taxon>
        <taxon>Magnoliopsida</taxon>
        <taxon>Liliopsida</taxon>
        <taxon>Zosteraceae</taxon>
        <taxon>Zostera</taxon>
    </lineage>
</organism>